<feature type="domain" description="Sas10 C-terminal" evidence="5">
    <location>
        <begin position="571"/>
        <end position="631"/>
    </location>
</feature>
<feature type="compositionally biased region" description="Acidic residues" evidence="4">
    <location>
        <begin position="120"/>
        <end position="130"/>
    </location>
</feature>
<feature type="compositionally biased region" description="Basic residues" evidence="4">
    <location>
        <begin position="541"/>
        <end position="550"/>
    </location>
</feature>
<organism evidence="6 7">
    <name type="scientific">Agrocybe chaxingu</name>
    <dbReference type="NCBI Taxonomy" id="84603"/>
    <lineage>
        <taxon>Eukaryota</taxon>
        <taxon>Fungi</taxon>
        <taxon>Dikarya</taxon>
        <taxon>Basidiomycota</taxon>
        <taxon>Agaricomycotina</taxon>
        <taxon>Agaricomycetes</taxon>
        <taxon>Agaricomycetidae</taxon>
        <taxon>Agaricales</taxon>
        <taxon>Agaricineae</taxon>
        <taxon>Strophariaceae</taxon>
        <taxon>Agrocybe</taxon>
    </lineage>
</organism>
<dbReference type="Pfam" id="PF09368">
    <property type="entry name" value="Sas10"/>
    <property type="match status" value="1"/>
</dbReference>
<protein>
    <recommendedName>
        <fullName evidence="5">Sas10 C-terminal domain-containing protein</fullName>
    </recommendedName>
</protein>
<feature type="compositionally biased region" description="Basic and acidic residues" evidence="4">
    <location>
        <begin position="42"/>
        <end position="52"/>
    </location>
</feature>
<comment type="similarity">
    <text evidence="2">Belongs to the SAS10 family.</text>
</comment>
<keyword evidence="3" id="KW-0539">Nucleus</keyword>
<dbReference type="PANTHER" id="PTHR13237">
    <property type="entry name" value="SOMETHING ABOUT SILENCING PROTEIN 10-RELATED"/>
    <property type="match status" value="1"/>
</dbReference>
<dbReference type="Proteomes" id="UP001148786">
    <property type="component" value="Unassembled WGS sequence"/>
</dbReference>
<feature type="compositionally biased region" description="Basic residues" evidence="4">
    <location>
        <begin position="586"/>
        <end position="612"/>
    </location>
</feature>
<dbReference type="InterPro" id="IPR018972">
    <property type="entry name" value="Sas10_C_dom"/>
</dbReference>
<evidence type="ECO:0000259" key="5">
    <source>
        <dbReference type="Pfam" id="PF09368"/>
    </source>
</evidence>
<evidence type="ECO:0000313" key="7">
    <source>
        <dbReference type="Proteomes" id="UP001148786"/>
    </source>
</evidence>
<feature type="compositionally biased region" description="Basic residues" evidence="4">
    <location>
        <begin position="99"/>
        <end position="116"/>
    </location>
</feature>
<name>A0A9W8TFY4_9AGAR</name>
<evidence type="ECO:0000256" key="4">
    <source>
        <dbReference type="SAM" id="MobiDB-lite"/>
    </source>
</evidence>
<feature type="region of interest" description="Disordered" evidence="4">
    <location>
        <begin position="1"/>
        <end position="160"/>
    </location>
</feature>
<feature type="compositionally biased region" description="Acidic residues" evidence="4">
    <location>
        <begin position="76"/>
        <end position="95"/>
    </location>
</feature>
<keyword evidence="7" id="KW-1185">Reference proteome</keyword>
<dbReference type="OrthoDB" id="1924577at2759"/>
<reference evidence="6" key="1">
    <citation type="submission" date="2022-07" db="EMBL/GenBank/DDBJ databases">
        <title>Genome Sequence of Agrocybe chaxingu.</title>
        <authorList>
            <person name="Buettner E."/>
        </authorList>
    </citation>
    <scope>NUCLEOTIDE SEQUENCE</scope>
    <source>
        <strain evidence="6">MP-N11</strain>
    </source>
</reference>
<evidence type="ECO:0000256" key="1">
    <source>
        <dbReference type="ARBA" id="ARBA00004123"/>
    </source>
</evidence>
<feature type="compositionally biased region" description="Acidic residues" evidence="4">
    <location>
        <begin position="527"/>
        <end position="536"/>
    </location>
</feature>
<evidence type="ECO:0000256" key="3">
    <source>
        <dbReference type="ARBA" id="ARBA00023242"/>
    </source>
</evidence>
<comment type="caution">
    <text evidence="6">The sequence shown here is derived from an EMBL/GenBank/DDBJ whole genome shotgun (WGS) entry which is preliminary data.</text>
</comment>
<feature type="compositionally biased region" description="Basic residues" evidence="4">
    <location>
        <begin position="1"/>
        <end position="20"/>
    </location>
</feature>
<feature type="compositionally biased region" description="Basic and acidic residues" evidence="4">
    <location>
        <begin position="479"/>
        <end position="504"/>
    </location>
</feature>
<sequence>MVRKRVGKGKEQKRKPKPLKRSNGQLTRWNTAEDIPMDEEDQFHASRDKILLEGDGAGGHSDDGDEDEVFALKGMDDDDDDDDEAYGYGEPEEEEEKAKKKTKKSKKSKKSKGKAKKSSDDEEESEEEEESWGKGRGAYYSSNADQLESDDEEGNELEEKEATRLQAKMREEMKDEDFGLNDSVEIEGNPDSDDIFDSTPSIILSLPSDKKSLLRHLERTDPLSLALARDWDETARTLQKTRERVAELDADKSDALSLGMIHLHYQALLSYSTMLAFYLHMRSSPKYSHRPALLESHPILQRLLTLKQSLQTLEGLDFAVSDGEDDEDEDEDEFMDMTMDDILADGESVWNINAGDGLEPHELDELLNDAQQPVAVEAPKLHKPPKKKRKVAEKETKAITKPVFDLVEPEFVSSQSSSRRDVAVDTTDAYGDAINLSTVDAADKNARKKSLRFHTSKIESASARRQGARNQAVGGDDDIPYRERKKEKESRLVKEAAIRAKNEIGEALNDDEPEPRAGEKRSRDEGEGAESPDEYYELIKKRSKEGKSRKKAEYDEAHGISRVPLEEDGSGPRSVTRAILSNKGLTPHRPKSVRNPRVKKRQKFEKAKRKLSSQKAVYKGGLSETGGRYDGHGPPVAISALPSFLLRARER</sequence>
<dbReference type="PANTHER" id="PTHR13237:SF8">
    <property type="entry name" value="SOMETHING ABOUT SILENCING PROTEIN 10"/>
    <property type="match status" value="1"/>
</dbReference>
<dbReference type="AlphaFoldDB" id="A0A9W8TFY4"/>
<evidence type="ECO:0000256" key="2">
    <source>
        <dbReference type="ARBA" id="ARBA00010979"/>
    </source>
</evidence>
<accession>A0A9W8TFY4</accession>
<dbReference type="GO" id="GO:0000462">
    <property type="term" value="P:maturation of SSU-rRNA from tricistronic rRNA transcript (SSU-rRNA, 5.8S rRNA, LSU-rRNA)"/>
    <property type="evidence" value="ECO:0007669"/>
    <property type="project" value="TreeGrafter"/>
</dbReference>
<evidence type="ECO:0000313" key="6">
    <source>
        <dbReference type="EMBL" id="KAJ3517435.1"/>
    </source>
</evidence>
<dbReference type="EMBL" id="JANKHO010000019">
    <property type="protein sequence ID" value="KAJ3517435.1"/>
    <property type="molecule type" value="Genomic_DNA"/>
</dbReference>
<proteinExistence type="inferred from homology"/>
<feature type="compositionally biased region" description="Basic and acidic residues" evidence="4">
    <location>
        <begin position="514"/>
        <end position="526"/>
    </location>
</feature>
<dbReference type="GO" id="GO:0032040">
    <property type="term" value="C:small-subunit processome"/>
    <property type="evidence" value="ECO:0007669"/>
    <property type="project" value="TreeGrafter"/>
</dbReference>
<gene>
    <name evidence="6" type="ORF">NLJ89_g496</name>
</gene>
<comment type="subcellular location">
    <subcellularLocation>
        <location evidence="1">Nucleus</location>
    </subcellularLocation>
</comment>
<feature type="region of interest" description="Disordered" evidence="4">
    <location>
        <begin position="453"/>
        <end position="636"/>
    </location>
</feature>
<feature type="compositionally biased region" description="Acidic residues" evidence="4">
    <location>
        <begin position="147"/>
        <end position="159"/>
    </location>
</feature>